<name>A0A9W9J817_9EURO</name>
<gene>
    <name evidence="1" type="ORF">N7498_010232</name>
</gene>
<keyword evidence="2" id="KW-1185">Reference proteome</keyword>
<dbReference type="OrthoDB" id="4356994at2759"/>
<dbReference type="GeneID" id="83184589"/>
<dbReference type="AlphaFoldDB" id="A0A9W9J817"/>
<organism evidence="1 2">
    <name type="scientific">Penicillium cinerascens</name>
    <dbReference type="NCBI Taxonomy" id="70096"/>
    <lineage>
        <taxon>Eukaryota</taxon>
        <taxon>Fungi</taxon>
        <taxon>Dikarya</taxon>
        <taxon>Ascomycota</taxon>
        <taxon>Pezizomycotina</taxon>
        <taxon>Eurotiomycetes</taxon>
        <taxon>Eurotiomycetidae</taxon>
        <taxon>Eurotiales</taxon>
        <taxon>Aspergillaceae</taxon>
        <taxon>Penicillium</taxon>
    </lineage>
</organism>
<dbReference type="EMBL" id="JAPQKR010000016">
    <property type="protein sequence ID" value="KAJ5191247.1"/>
    <property type="molecule type" value="Genomic_DNA"/>
</dbReference>
<sequence>MASFFFNFVYMLRSISLKEIGKLSLAALNYIKKFQLDSLGTEPTLNMPQTHVGRQQAVELQGSANRTLLARLLFWIYKEDVNCAFLGGGGHVGKHFRSSPQRMMDIWRLSRPTLQLNWGIEYPIHQSLDDMEMSHAVDMSVDLVLLRFEITDRANSIHPWFHQIRTVGNLFSCQEKNIY</sequence>
<reference evidence="1" key="1">
    <citation type="submission" date="2022-12" db="EMBL/GenBank/DDBJ databases">
        <authorList>
            <person name="Petersen C."/>
        </authorList>
    </citation>
    <scope>NUCLEOTIDE SEQUENCE</scope>
    <source>
        <strain evidence="1">IBT 15544</strain>
    </source>
</reference>
<dbReference type="Proteomes" id="UP001150904">
    <property type="component" value="Unassembled WGS sequence"/>
</dbReference>
<dbReference type="RefSeq" id="XP_058304187.1">
    <property type="nucleotide sequence ID" value="XM_058457288.1"/>
</dbReference>
<reference evidence="1" key="2">
    <citation type="journal article" date="2023" name="IMA Fungus">
        <title>Comparative genomic study of the Penicillium genus elucidates a diverse pangenome and 15 lateral gene transfer events.</title>
        <authorList>
            <person name="Petersen C."/>
            <person name="Sorensen T."/>
            <person name="Nielsen M.R."/>
            <person name="Sondergaard T.E."/>
            <person name="Sorensen J.L."/>
            <person name="Fitzpatrick D.A."/>
            <person name="Frisvad J.C."/>
            <person name="Nielsen K.L."/>
        </authorList>
    </citation>
    <scope>NUCLEOTIDE SEQUENCE</scope>
    <source>
        <strain evidence="1">IBT 15544</strain>
    </source>
</reference>
<proteinExistence type="predicted"/>
<evidence type="ECO:0000313" key="1">
    <source>
        <dbReference type="EMBL" id="KAJ5191247.1"/>
    </source>
</evidence>
<evidence type="ECO:0000313" key="2">
    <source>
        <dbReference type="Proteomes" id="UP001150904"/>
    </source>
</evidence>
<protein>
    <submittedName>
        <fullName evidence="1">Uncharacterized protein</fullName>
    </submittedName>
</protein>
<accession>A0A9W9J817</accession>
<comment type="caution">
    <text evidence="1">The sequence shown here is derived from an EMBL/GenBank/DDBJ whole genome shotgun (WGS) entry which is preliminary data.</text>
</comment>